<evidence type="ECO:0000256" key="2">
    <source>
        <dbReference type="SAM" id="MobiDB-lite"/>
    </source>
</evidence>
<protein>
    <submittedName>
        <fullName evidence="3">Uncharacterized protein</fullName>
    </submittedName>
</protein>
<dbReference type="PANTHER" id="PTHR31956:SF32">
    <property type="entry name" value="NON-SPECIFIC PHOSPHOLIPASE C3"/>
    <property type="match status" value="1"/>
</dbReference>
<dbReference type="InterPro" id="IPR007312">
    <property type="entry name" value="Phosphoesterase"/>
</dbReference>
<comment type="caution">
    <text evidence="3">The sequence shown here is derived from an EMBL/GenBank/DDBJ whole genome shotgun (WGS) entry which is preliminary data.</text>
</comment>
<dbReference type="OrthoDB" id="5135119at2759"/>
<keyword evidence="1" id="KW-0378">Hydrolase</keyword>
<dbReference type="InterPro" id="IPR017850">
    <property type="entry name" value="Alkaline_phosphatase_core_sf"/>
</dbReference>
<dbReference type="GO" id="GO:0016788">
    <property type="term" value="F:hydrolase activity, acting on ester bonds"/>
    <property type="evidence" value="ECO:0007669"/>
    <property type="project" value="InterPro"/>
</dbReference>
<organism evidence="3 4">
    <name type="scientific">Kingdonia uniflora</name>
    <dbReference type="NCBI Taxonomy" id="39325"/>
    <lineage>
        <taxon>Eukaryota</taxon>
        <taxon>Viridiplantae</taxon>
        <taxon>Streptophyta</taxon>
        <taxon>Embryophyta</taxon>
        <taxon>Tracheophyta</taxon>
        <taxon>Spermatophyta</taxon>
        <taxon>Magnoliopsida</taxon>
        <taxon>Ranunculales</taxon>
        <taxon>Circaeasteraceae</taxon>
        <taxon>Kingdonia</taxon>
    </lineage>
</organism>
<evidence type="ECO:0000256" key="1">
    <source>
        <dbReference type="ARBA" id="ARBA00022801"/>
    </source>
</evidence>
<dbReference type="PANTHER" id="PTHR31956">
    <property type="entry name" value="NON-SPECIFIC PHOSPHOLIPASE C4-RELATED"/>
    <property type="match status" value="1"/>
</dbReference>
<reference evidence="3 4" key="1">
    <citation type="journal article" date="2020" name="IScience">
        <title>Genome Sequencing of the Endangered Kingdonia uniflora (Circaeasteraceae, Ranunculales) Reveals Potential Mechanisms of Evolutionary Specialization.</title>
        <authorList>
            <person name="Sun Y."/>
            <person name="Deng T."/>
            <person name="Zhang A."/>
            <person name="Moore M.J."/>
            <person name="Landis J.B."/>
            <person name="Lin N."/>
            <person name="Zhang H."/>
            <person name="Zhang X."/>
            <person name="Huang J."/>
            <person name="Zhang X."/>
            <person name="Sun H."/>
            <person name="Wang H."/>
        </authorList>
    </citation>
    <scope>NUCLEOTIDE SEQUENCE [LARGE SCALE GENOMIC DNA]</scope>
    <source>
        <strain evidence="3">TB1705</strain>
        <tissue evidence="3">Leaf</tissue>
    </source>
</reference>
<accession>A0A7J7L0A3</accession>
<feature type="compositionally biased region" description="Polar residues" evidence="2">
    <location>
        <begin position="15"/>
        <end position="27"/>
    </location>
</feature>
<gene>
    <name evidence="3" type="ORF">GIB67_000464</name>
</gene>
<dbReference type="EMBL" id="JACGCM010002763">
    <property type="protein sequence ID" value="KAF6136060.1"/>
    <property type="molecule type" value="Genomic_DNA"/>
</dbReference>
<evidence type="ECO:0000313" key="3">
    <source>
        <dbReference type="EMBL" id="KAF6136060.1"/>
    </source>
</evidence>
<dbReference type="Proteomes" id="UP000541444">
    <property type="component" value="Unassembled WGS sequence"/>
</dbReference>
<keyword evidence="4" id="KW-1185">Reference proteome</keyword>
<sequence length="178" mass="20350">MLGWMKSMNPEINGVTGNETNPVSTPNSNSARVYFKNKSEYVDLYPGHSFQAVYERVYSVKWDGSPPTNNVPTMEGFAQQAENTQAGLSETVMNGFRLEFVPIYKELGQEFAVFDRWFASLPTETQPNRLFIHSATSNGSNSNERKKMIEGYAPRRRYSSRWMKLISRSGFIIRPYPP</sequence>
<proteinExistence type="predicted"/>
<dbReference type="AlphaFoldDB" id="A0A7J7L0A3"/>
<dbReference type="Pfam" id="PF04185">
    <property type="entry name" value="Phosphoesterase"/>
    <property type="match status" value="1"/>
</dbReference>
<evidence type="ECO:0000313" key="4">
    <source>
        <dbReference type="Proteomes" id="UP000541444"/>
    </source>
</evidence>
<dbReference type="Gene3D" id="3.40.720.10">
    <property type="entry name" value="Alkaline Phosphatase, subunit A"/>
    <property type="match status" value="1"/>
</dbReference>
<feature type="region of interest" description="Disordered" evidence="2">
    <location>
        <begin position="1"/>
        <end position="27"/>
    </location>
</feature>
<name>A0A7J7L0A3_9MAGN</name>
<dbReference type="GO" id="GO:0009395">
    <property type="term" value="P:phospholipid catabolic process"/>
    <property type="evidence" value="ECO:0007669"/>
    <property type="project" value="TreeGrafter"/>
</dbReference>